<feature type="binding site" evidence="10">
    <location>
        <position position="123"/>
    </location>
    <ligand>
        <name>substrate</name>
    </ligand>
</feature>
<dbReference type="Pfam" id="PF01243">
    <property type="entry name" value="PNPOx_N"/>
    <property type="match status" value="1"/>
</dbReference>
<feature type="binding site" evidence="10">
    <location>
        <position position="131"/>
    </location>
    <ligand>
        <name>substrate</name>
    </ligand>
</feature>
<evidence type="ECO:0000256" key="8">
    <source>
        <dbReference type="ARBA" id="ARBA00023096"/>
    </source>
</evidence>
<dbReference type="InterPro" id="IPR000659">
    <property type="entry name" value="Pyridox_Oxase"/>
</dbReference>
<dbReference type="FunFam" id="2.30.110.10:FF:000005">
    <property type="entry name" value="NAD(P)H-hydrate epimerase"/>
    <property type="match status" value="1"/>
</dbReference>
<evidence type="ECO:0000256" key="6">
    <source>
        <dbReference type="ARBA" id="ARBA00022643"/>
    </source>
</evidence>
<feature type="binding site" evidence="10">
    <location>
        <position position="66"/>
    </location>
    <ligand>
        <name>substrate</name>
    </ligand>
</feature>
<feature type="binding site" evidence="11">
    <location>
        <position position="195"/>
    </location>
    <ligand>
        <name>FMN</name>
        <dbReference type="ChEBI" id="CHEBI:58210"/>
    </ligand>
</feature>
<dbReference type="PIRSF" id="PIRSF000190">
    <property type="entry name" value="Pyd_amn-ph_oxd"/>
    <property type="match status" value="1"/>
</dbReference>
<feature type="domain" description="Pyridoxine 5'-phosphate oxidase dimerisation C-terminal" evidence="13">
    <location>
        <begin position="172"/>
        <end position="213"/>
    </location>
</feature>
<feature type="binding site" evidence="11">
    <location>
        <position position="105"/>
    </location>
    <ligand>
        <name>FMN</name>
        <dbReference type="ChEBI" id="CHEBI:58210"/>
    </ligand>
</feature>
<comment type="cofactor">
    <cofactor evidence="11">
        <name>FMN</name>
        <dbReference type="ChEBI" id="CHEBI:58210"/>
    </cofactor>
    <text evidence="11">Binds 1 FMN per subunit.</text>
</comment>
<feature type="binding site" evidence="11">
    <location>
        <begin position="140"/>
        <end position="141"/>
    </location>
    <ligand>
        <name>FMN</name>
        <dbReference type="ChEBI" id="CHEBI:58210"/>
    </ligand>
</feature>
<keyword evidence="15" id="KW-1185">Reference proteome</keyword>
<evidence type="ECO:0000256" key="10">
    <source>
        <dbReference type="PIRSR" id="PIRSR000190-1"/>
    </source>
</evidence>
<dbReference type="OrthoDB" id="9780392at2"/>
<gene>
    <name evidence="14" type="ordered locus">Arnit_1624</name>
</gene>
<dbReference type="UniPathway" id="UPA01068">
    <property type="reaction ID" value="UER00304"/>
</dbReference>
<comment type="pathway">
    <text evidence="1">Cofactor metabolism; pyridoxal 5'-phosphate salvage; pyridoxal 5'-phosphate from pyridoxamine 5'-phosphate: step 1/1.</text>
</comment>
<dbReference type="PROSITE" id="PS01064">
    <property type="entry name" value="PYRIDOX_OXIDASE"/>
    <property type="match status" value="1"/>
</dbReference>
<keyword evidence="6 11" id="KW-0288">FMN</keyword>
<evidence type="ECO:0000259" key="12">
    <source>
        <dbReference type="Pfam" id="PF01243"/>
    </source>
</evidence>
<feature type="binding site" evidence="11">
    <location>
        <position position="82"/>
    </location>
    <ligand>
        <name>FMN</name>
        <dbReference type="ChEBI" id="CHEBI:58210"/>
    </ligand>
</feature>
<feature type="binding site" evidence="11">
    <location>
        <position position="83"/>
    </location>
    <ligand>
        <name>FMN</name>
        <dbReference type="ChEBI" id="CHEBI:58210"/>
    </ligand>
</feature>
<keyword evidence="7 14" id="KW-0560">Oxidoreductase</keyword>
<evidence type="ECO:0000256" key="11">
    <source>
        <dbReference type="PIRSR" id="PIRSR000190-2"/>
    </source>
</evidence>
<dbReference type="GO" id="GO:0004733">
    <property type="term" value="F:pyridoxamine phosphate oxidase activity"/>
    <property type="evidence" value="ECO:0007669"/>
    <property type="project" value="UniProtKB-UniRule"/>
</dbReference>
<dbReference type="PANTHER" id="PTHR10851:SF0">
    <property type="entry name" value="PYRIDOXINE-5'-PHOSPHATE OXIDASE"/>
    <property type="match status" value="1"/>
</dbReference>
<protein>
    <recommendedName>
        <fullName evidence="9">Pyridoxamine 5'-phosphate oxidase</fullName>
        <ecNumber evidence="9">1.4.3.5</ecNumber>
    </recommendedName>
</protein>
<dbReference type="Gene3D" id="2.30.110.10">
    <property type="entry name" value="Electron Transport, Fmn-binding Protein, Chain A"/>
    <property type="match status" value="1"/>
</dbReference>
<dbReference type="InterPro" id="IPR019740">
    <property type="entry name" value="Pyridox_Oxase_CS"/>
</dbReference>
<dbReference type="InterPro" id="IPR012349">
    <property type="entry name" value="Split_barrel_FMN-bd"/>
</dbReference>
<evidence type="ECO:0000313" key="15">
    <source>
        <dbReference type="Proteomes" id="UP000000939"/>
    </source>
</evidence>
<evidence type="ECO:0000256" key="5">
    <source>
        <dbReference type="ARBA" id="ARBA00022630"/>
    </source>
</evidence>
<dbReference type="EC" id="1.4.3.5" evidence="9"/>
<dbReference type="HOGENOM" id="CLU_032263_2_2_7"/>
<evidence type="ECO:0000256" key="7">
    <source>
        <dbReference type="ARBA" id="ARBA00023002"/>
    </source>
</evidence>
<dbReference type="InterPro" id="IPR019576">
    <property type="entry name" value="Pyridoxamine_oxidase_dimer_C"/>
</dbReference>
<comment type="similarity">
    <text evidence="3">Belongs to the pyridoxamine 5'-phosphate oxidase family.</text>
</comment>
<evidence type="ECO:0000256" key="2">
    <source>
        <dbReference type="ARBA" id="ARBA00005037"/>
    </source>
</evidence>
<dbReference type="STRING" id="572480.Arnit_1624"/>
<dbReference type="KEGG" id="ant:Arnit_1624"/>
<feature type="binding site" evidence="11">
    <location>
        <begin position="61"/>
        <end position="66"/>
    </location>
    <ligand>
        <name>FMN</name>
        <dbReference type="ChEBI" id="CHEBI:58210"/>
    </ligand>
</feature>
<organism evidence="14 15">
    <name type="scientific">Arcobacter nitrofigilis (strain ATCC 33309 / DSM 7299 / CCUG 15893 / LMG 7604 / NCTC 12251 / CI)</name>
    <name type="common">Campylobacter nitrofigilis</name>
    <dbReference type="NCBI Taxonomy" id="572480"/>
    <lineage>
        <taxon>Bacteria</taxon>
        <taxon>Pseudomonadati</taxon>
        <taxon>Campylobacterota</taxon>
        <taxon>Epsilonproteobacteria</taxon>
        <taxon>Campylobacterales</taxon>
        <taxon>Arcobacteraceae</taxon>
        <taxon>Arcobacter</taxon>
    </lineage>
</organism>
<evidence type="ECO:0000313" key="14">
    <source>
        <dbReference type="EMBL" id="ADG93278.1"/>
    </source>
</evidence>
<feature type="binding site" evidence="10">
    <location>
        <begin position="191"/>
        <end position="193"/>
    </location>
    <ligand>
        <name>substrate</name>
    </ligand>
</feature>
<reference evidence="14 15" key="1">
    <citation type="journal article" date="2010" name="Stand. Genomic Sci.">
        <title>Complete genome sequence of Arcobacter nitrofigilis type strain (CI).</title>
        <authorList>
            <person name="Pati A."/>
            <person name="Gronow S."/>
            <person name="Lapidus A."/>
            <person name="Copeland A."/>
            <person name="Glavina Del Rio T."/>
            <person name="Nolan M."/>
            <person name="Lucas S."/>
            <person name="Tice H."/>
            <person name="Cheng J.F."/>
            <person name="Han C."/>
            <person name="Chertkov O."/>
            <person name="Bruce D."/>
            <person name="Tapia R."/>
            <person name="Goodwin L."/>
            <person name="Pitluck S."/>
            <person name="Liolios K."/>
            <person name="Ivanova N."/>
            <person name="Mavromatis K."/>
            <person name="Chen A."/>
            <person name="Palaniappan K."/>
            <person name="Land M."/>
            <person name="Hauser L."/>
            <person name="Chang Y.J."/>
            <person name="Jeffries C.D."/>
            <person name="Detter J.C."/>
            <person name="Rohde M."/>
            <person name="Goker M."/>
            <person name="Bristow J."/>
            <person name="Eisen J.A."/>
            <person name="Markowitz V."/>
            <person name="Hugenholtz P."/>
            <person name="Klenk H.P."/>
            <person name="Kyrpides N.C."/>
        </authorList>
    </citation>
    <scope>NUCLEOTIDE SEQUENCE [LARGE SCALE GENOMIC DNA]</scope>
    <source>
        <strain evidence="15">ATCC 33309 / DSM 7299 / CCUG 15893 / LMG 7604 / NCTC 12251 / CI</strain>
    </source>
</reference>
<dbReference type="Proteomes" id="UP000000939">
    <property type="component" value="Chromosome"/>
</dbReference>
<dbReference type="eggNOG" id="COG0259">
    <property type="taxonomic scope" value="Bacteria"/>
</dbReference>
<dbReference type="AlphaFoldDB" id="D5UZQ9"/>
<dbReference type="Pfam" id="PF10590">
    <property type="entry name" value="PNP_phzG_C"/>
    <property type="match status" value="1"/>
</dbReference>
<dbReference type="PANTHER" id="PTHR10851">
    <property type="entry name" value="PYRIDOXINE-5-PHOSPHATE OXIDASE"/>
    <property type="match status" value="1"/>
</dbReference>
<dbReference type="GO" id="GO:0010181">
    <property type="term" value="F:FMN binding"/>
    <property type="evidence" value="ECO:0007669"/>
    <property type="project" value="UniProtKB-UniRule"/>
</dbReference>
<dbReference type="NCBIfam" id="NF004231">
    <property type="entry name" value="PRK05679.1"/>
    <property type="match status" value="1"/>
</dbReference>
<dbReference type="HAMAP" id="MF_01629">
    <property type="entry name" value="PdxH"/>
    <property type="match status" value="1"/>
</dbReference>
<dbReference type="SUPFAM" id="SSF50475">
    <property type="entry name" value="FMN-binding split barrel"/>
    <property type="match status" value="1"/>
</dbReference>
<dbReference type="InterPro" id="IPR011576">
    <property type="entry name" value="Pyridox_Oxase_N"/>
</dbReference>
<evidence type="ECO:0000259" key="13">
    <source>
        <dbReference type="Pfam" id="PF10590"/>
    </source>
</evidence>
<accession>D5UZQ9</accession>
<comment type="pathway">
    <text evidence="2">Cofactor metabolism; pyridoxal 5'-phosphate salvage; pyridoxal 5'-phosphate from pyridoxine 5'-phosphate: step 1/1.</text>
</comment>
<name>D5UZQ9_ARCNC</name>
<feature type="binding site" evidence="11">
    <location>
        <position position="185"/>
    </location>
    <ligand>
        <name>FMN</name>
        <dbReference type="ChEBI" id="CHEBI:58210"/>
    </ligand>
</feature>
<dbReference type="RefSeq" id="WP_013135423.1">
    <property type="nucleotide sequence ID" value="NC_014166.1"/>
</dbReference>
<keyword evidence="5" id="KW-0285">Flavoprotein</keyword>
<dbReference type="NCBIfam" id="TIGR00558">
    <property type="entry name" value="pdxH"/>
    <property type="match status" value="1"/>
</dbReference>
<proteinExistence type="inferred from homology"/>
<comment type="subunit">
    <text evidence="4">Homodimer.</text>
</comment>
<evidence type="ECO:0000256" key="4">
    <source>
        <dbReference type="ARBA" id="ARBA00011738"/>
    </source>
</evidence>
<evidence type="ECO:0000256" key="9">
    <source>
        <dbReference type="NCBIfam" id="TIGR00558"/>
    </source>
</evidence>
<feature type="domain" description="Pyridoxamine 5'-phosphate oxidase N-terminal" evidence="12">
    <location>
        <begin position="34"/>
        <end position="159"/>
    </location>
</feature>
<dbReference type="GO" id="GO:0008615">
    <property type="term" value="P:pyridoxine biosynthetic process"/>
    <property type="evidence" value="ECO:0007669"/>
    <property type="project" value="UniProtKB-UniRule"/>
</dbReference>
<evidence type="ECO:0000256" key="1">
    <source>
        <dbReference type="ARBA" id="ARBA00004738"/>
    </source>
</evidence>
<evidence type="ECO:0000256" key="3">
    <source>
        <dbReference type="ARBA" id="ARBA00007301"/>
    </source>
</evidence>
<sequence>MKDLSRLRQEYTTKGLIRDELLDSPIKQFELWFEQALSADILEPNAMSLATVGKDMKPSIRTVLLKLYDENGFVFFSNYKSKKAWQIEENPYAAIHFAWLGLERQVKIEGTIKKISKTDSLKYFLSRPKGSQIGAWVSHQSEIISSRSLLEAKFDEIKSKFVKGEIPFPSFWGGYLIKPEVVEFWQGGKDRLHDRFEYSLNEKNDWEINRLAP</sequence>
<keyword evidence="8" id="KW-0664">Pyridoxine biosynthesis</keyword>
<feature type="binding site" evidence="10">
    <location>
        <begin position="8"/>
        <end position="11"/>
    </location>
    <ligand>
        <name>substrate</name>
    </ligand>
</feature>
<feature type="binding site" evidence="10">
    <location>
        <position position="127"/>
    </location>
    <ligand>
        <name>substrate</name>
    </ligand>
</feature>
<dbReference type="EMBL" id="CP001999">
    <property type="protein sequence ID" value="ADG93278.1"/>
    <property type="molecule type" value="Genomic_DNA"/>
</dbReference>